<evidence type="ECO:0000313" key="3">
    <source>
        <dbReference type="EMBL" id="QDT72126.1"/>
    </source>
</evidence>
<dbReference type="KEGG" id="llh:I41_12930"/>
<evidence type="ECO:0000256" key="1">
    <source>
        <dbReference type="SAM" id="Coils"/>
    </source>
</evidence>
<keyword evidence="2" id="KW-0472">Membrane</keyword>
<evidence type="ECO:0000256" key="2">
    <source>
        <dbReference type="SAM" id="Phobius"/>
    </source>
</evidence>
<accession>A0A517TUS2</accession>
<dbReference type="EMBL" id="CP036339">
    <property type="protein sequence ID" value="QDT72126.1"/>
    <property type="molecule type" value="Genomic_DNA"/>
</dbReference>
<dbReference type="OrthoDB" id="232968at2"/>
<dbReference type="Gene3D" id="3.80.10.10">
    <property type="entry name" value="Ribonuclease Inhibitor"/>
    <property type="match status" value="1"/>
</dbReference>
<sequence length="225" mass="24936">MATLRPILASTLRLLLRPLRFSIRSFLVFTALCCLALGAWSLYVQPYRDQAASLSRLADLGGTTTSVGAAGPAWQRRLVEAFVGPQSFVEVRTADFRGRKITAEDIRSLSGLIYLQALRIDRAELNDENIAAIAQMSNLKELSMTYTKIGDDGLREVTRLPKLEKLRLTGVPVTDDGVTLLASMPSVNELFIRWTKITDEGAERLRTSLPNCKVHHHEALPVSTE</sequence>
<organism evidence="3 4">
    <name type="scientific">Lacipirellula limnantheis</name>
    <dbReference type="NCBI Taxonomy" id="2528024"/>
    <lineage>
        <taxon>Bacteria</taxon>
        <taxon>Pseudomonadati</taxon>
        <taxon>Planctomycetota</taxon>
        <taxon>Planctomycetia</taxon>
        <taxon>Pirellulales</taxon>
        <taxon>Lacipirellulaceae</taxon>
        <taxon>Lacipirellula</taxon>
    </lineage>
</organism>
<protein>
    <submittedName>
        <fullName evidence="3">Leucine Rich repeats (2 copies)</fullName>
    </submittedName>
</protein>
<dbReference type="AlphaFoldDB" id="A0A517TUS2"/>
<keyword evidence="4" id="KW-1185">Reference proteome</keyword>
<feature type="transmembrane region" description="Helical" evidence="2">
    <location>
        <begin position="21"/>
        <end position="43"/>
    </location>
</feature>
<name>A0A517TUS2_9BACT</name>
<dbReference type="InterPro" id="IPR001611">
    <property type="entry name" value="Leu-rich_rpt"/>
</dbReference>
<gene>
    <name evidence="3" type="ORF">I41_12930</name>
</gene>
<keyword evidence="1" id="KW-0175">Coiled coil</keyword>
<dbReference type="RefSeq" id="WP_145431722.1">
    <property type="nucleotide sequence ID" value="NZ_CP036339.1"/>
</dbReference>
<dbReference type="Pfam" id="PF13516">
    <property type="entry name" value="LRR_6"/>
    <property type="match status" value="2"/>
</dbReference>
<dbReference type="InterPro" id="IPR032675">
    <property type="entry name" value="LRR_dom_sf"/>
</dbReference>
<keyword evidence="2" id="KW-0812">Transmembrane</keyword>
<proteinExistence type="predicted"/>
<dbReference type="Proteomes" id="UP000317909">
    <property type="component" value="Chromosome"/>
</dbReference>
<evidence type="ECO:0000313" key="4">
    <source>
        <dbReference type="Proteomes" id="UP000317909"/>
    </source>
</evidence>
<feature type="coiled-coil region" evidence="1">
    <location>
        <begin position="115"/>
        <end position="142"/>
    </location>
</feature>
<keyword evidence="2" id="KW-1133">Transmembrane helix</keyword>
<dbReference type="SUPFAM" id="SSF52047">
    <property type="entry name" value="RNI-like"/>
    <property type="match status" value="1"/>
</dbReference>
<reference evidence="3 4" key="1">
    <citation type="submission" date="2019-02" db="EMBL/GenBank/DDBJ databases">
        <title>Deep-cultivation of Planctomycetes and their phenomic and genomic characterization uncovers novel biology.</title>
        <authorList>
            <person name="Wiegand S."/>
            <person name="Jogler M."/>
            <person name="Boedeker C."/>
            <person name="Pinto D."/>
            <person name="Vollmers J."/>
            <person name="Rivas-Marin E."/>
            <person name="Kohn T."/>
            <person name="Peeters S.H."/>
            <person name="Heuer A."/>
            <person name="Rast P."/>
            <person name="Oberbeckmann S."/>
            <person name="Bunk B."/>
            <person name="Jeske O."/>
            <person name="Meyerdierks A."/>
            <person name="Storesund J.E."/>
            <person name="Kallscheuer N."/>
            <person name="Luecker S."/>
            <person name="Lage O.M."/>
            <person name="Pohl T."/>
            <person name="Merkel B.J."/>
            <person name="Hornburger P."/>
            <person name="Mueller R.-W."/>
            <person name="Bruemmer F."/>
            <person name="Labrenz M."/>
            <person name="Spormann A.M."/>
            <person name="Op den Camp H."/>
            <person name="Overmann J."/>
            <person name="Amann R."/>
            <person name="Jetten M.S.M."/>
            <person name="Mascher T."/>
            <person name="Medema M.H."/>
            <person name="Devos D.P."/>
            <person name="Kaster A.-K."/>
            <person name="Ovreas L."/>
            <person name="Rohde M."/>
            <person name="Galperin M.Y."/>
            <person name="Jogler C."/>
        </authorList>
    </citation>
    <scope>NUCLEOTIDE SEQUENCE [LARGE SCALE GENOMIC DNA]</scope>
    <source>
        <strain evidence="3 4">I41</strain>
    </source>
</reference>